<dbReference type="RefSeq" id="WP_345255233.1">
    <property type="nucleotide sequence ID" value="NZ_BAABGY010000007.1"/>
</dbReference>
<protein>
    <recommendedName>
        <fullName evidence="3">Acetyltransferase</fullName>
    </recommendedName>
</protein>
<reference evidence="2" key="1">
    <citation type="journal article" date="2019" name="Int. J. Syst. Evol. Microbiol.">
        <title>The Global Catalogue of Microorganisms (GCM) 10K type strain sequencing project: providing services to taxonomists for standard genome sequencing and annotation.</title>
        <authorList>
            <consortium name="The Broad Institute Genomics Platform"/>
            <consortium name="The Broad Institute Genome Sequencing Center for Infectious Disease"/>
            <person name="Wu L."/>
            <person name="Ma J."/>
        </authorList>
    </citation>
    <scope>NUCLEOTIDE SEQUENCE [LARGE SCALE GENOMIC DNA]</scope>
    <source>
        <strain evidence="2">JCM 17919</strain>
    </source>
</reference>
<organism evidence="1 2">
    <name type="scientific">Flaviaesturariibacter amylovorans</name>
    <dbReference type="NCBI Taxonomy" id="1084520"/>
    <lineage>
        <taxon>Bacteria</taxon>
        <taxon>Pseudomonadati</taxon>
        <taxon>Bacteroidota</taxon>
        <taxon>Chitinophagia</taxon>
        <taxon>Chitinophagales</taxon>
        <taxon>Chitinophagaceae</taxon>
        <taxon>Flaviaestuariibacter</taxon>
    </lineage>
</organism>
<dbReference type="Proteomes" id="UP001501725">
    <property type="component" value="Unassembled WGS sequence"/>
</dbReference>
<keyword evidence="2" id="KW-1185">Reference proteome</keyword>
<dbReference type="EMBL" id="BAABGY010000007">
    <property type="protein sequence ID" value="GAA4328303.1"/>
    <property type="molecule type" value="Genomic_DNA"/>
</dbReference>
<sequence length="118" mass="13226">MQQEKFDLWCVVELFGHSKIAGRCTEQNVAGTNMLRVDVPETATQPPFTRLLGSSAIYAINPVDEVTARAYAERLQSKPIESWDVKSMLEKNTQMRLSLGMGAEVPVGRDTDDFDNDF</sequence>
<proteinExistence type="predicted"/>
<evidence type="ECO:0000313" key="1">
    <source>
        <dbReference type="EMBL" id="GAA4328303.1"/>
    </source>
</evidence>
<comment type="caution">
    <text evidence="1">The sequence shown here is derived from an EMBL/GenBank/DDBJ whole genome shotgun (WGS) entry which is preliminary data.</text>
</comment>
<evidence type="ECO:0008006" key="3">
    <source>
        <dbReference type="Google" id="ProtNLM"/>
    </source>
</evidence>
<evidence type="ECO:0000313" key="2">
    <source>
        <dbReference type="Proteomes" id="UP001501725"/>
    </source>
</evidence>
<gene>
    <name evidence="1" type="ORF">GCM10023184_18110</name>
</gene>
<name>A0ABP8GQ29_9BACT</name>
<accession>A0ABP8GQ29</accession>